<dbReference type="EMBL" id="JRRC01464276">
    <property type="protein sequence ID" value="KHG06975.1"/>
    <property type="molecule type" value="Genomic_DNA"/>
</dbReference>
<sequence length="27" mass="3103">MASLPLNYHSIYLSQCWNMIEGTCLTL</sequence>
<accession>A0A0B0N1T9</accession>
<proteinExistence type="predicted"/>
<name>A0A0B0N1T9_GOSAR</name>
<dbReference type="AlphaFoldDB" id="A0A0B0N1T9"/>
<reference evidence="2" key="1">
    <citation type="submission" date="2014-09" db="EMBL/GenBank/DDBJ databases">
        <authorList>
            <person name="Mudge J."/>
            <person name="Ramaraj T."/>
            <person name="Lindquist I.E."/>
            <person name="Bharti A.K."/>
            <person name="Sundararajan A."/>
            <person name="Cameron C.T."/>
            <person name="Woodward J.E."/>
            <person name="May G.D."/>
            <person name="Brubaker C."/>
            <person name="Broadhvest J."/>
            <person name="Wilkins T.A."/>
        </authorList>
    </citation>
    <scope>NUCLEOTIDE SEQUENCE</scope>
    <source>
        <strain evidence="2">cv. AKA8401</strain>
    </source>
</reference>
<organism evidence="1 2">
    <name type="scientific">Gossypium arboreum</name>
    <name type="common">Tree cotton</name>
    <name type="synonym">Gossypium nanking</name>
    <dbReference type="NCBI Taxonomy" id="29729"/>
    <lineage>
        <taxon>Eukaryota</taxon>
        <taxon>Viridiplantae</taxon>
        <taxon>Streptophyta</taxon>
        <taxon>Embryophyta</taxon>
        <taxon>Tracheophyta</taxon>
        <taxon>Spermatophyta</taxon>
        <taxon>Magnoliopsida</taxon>
        <taxon>eudicotyledons</taxon>
        <taxon>Gunneridae</taxon>
        <taxon>Pentapetalae</taxon>
        <taxon>rosids</taxon>
        <taxon>malvids</taxon>
        <taxon>Malvales</taxon>
        <taxon>Malvaceae</taxon>
        <taxon>Malvoideae</taxon>
        <taxon>Gossypium</taxon>
    </lineage>
</organism>
<protein>
    <submittedName>
        <fullName evidence="1">Uncharacterized protein</fullName>
    </submittedName>
</protein>
<gene>
    <name evidence="1" type="ORF">F383_33119</name>
</gene>
<keyword evidence="2" id="KW-1185">Reference proteome</keyword>
<evidence type="ECO:0000313" key="1">
    <source>
        <dbReference type="EMBL" id="KHG06975.1"/>
    </source>
</evidence>
<comment type="caution">
    <text evidence="1">The sequence shown here is derived from an EMBL/GenBank/DDBJ whole genome shotgun (WGS) entry which is preliminary data.</text>
</comment>
<evidence type="ECO:0000313" key="2">
    <source>
        <dbReference type="Proteomes" id="UP000032142"/>
    </source>
</evidence>
<dbReference type="Proteomes" id="UP000032142">
    <property type="component" value="Unassembled WGS sequence"/>
</dbReference>